<dbReference type="EMBL" id="AYCK01004497">
    <property type="status" value="NOT_ANNOTATED_CDS"/>
    <property type="molecule type" value="Genomic_DNA"/>
</dbReference>
<evidence type="ECO:0000256" key="2">
    <source>
        <dbReference type="SAM" id="Phobius"/>
    </source>
</evidence>
<reference evidence="5" key="2">
    <citation type="submission" date="2025-08" db="UniProtKB">
        <authorList>
            <consortium name="Ensembl"/>
        </authorList>
    </citation>
    <scope>IDENTIFICATION</scope>
</reference>
<name>A0A087Y196_POEFO</name>
<dbReference type="OMA" id="ENHYERP"/>
<keyword evidence="2" id="KW-0812">Transmembrane</keyword>
<sequence>MTGIRHLACLWTVVITLAGFGFCGDVSFVERLEGESAVVRCDMKPRSQPPFGLYLRRSWLRPVDVLFKYTKSDATVNESFRGRVSVSGDPSDFSVNVTLSQLGAADTDRYTCEFMVERIGAEDEKIPGNTEVFLQVSPRDRCGCSSYPTLLYALSGAVGVLFLLLLLVGCVAAWKGKTRQGAKSRSQAPIYEEMIGVQSPSRKLPAHRLEEVESTEYKNCSLKRASPGNHYESPSGALFPRRDF</sequence>
<dbReference type="PANTHER" id="PTHR15343:SF1">
    <property type="entry name" value="CD7 ANTIGEN-LIKE"/>
    <property type="match status" value="1"/>
</dbReference>
<dbReference type="InterPro" id="IPR013106">
    <property type="entry name" value="Ig_V-set"/>
</dbReference>
<dbReference type="eggNOG" id="ENOG502SBXW">
    <property type="taxonomic scope" value="Eukaryota"/>
</dbReference>
<feature type="signal peptide" evidence="3">
    <location>
        <begin position="1"/>
        <end position="23"/>
    </location>
</feature>
<dbReference type="Proteomes" id="UP000028760">
    <property type="component" value="Unassembled WGS sequence"/>
</dbReference>
<feature type="domain" description="Immunoglobulin V-set" evidence="4">
    <location>
        <begin position="36"/>
        <end position="114"/>
    </location>
</feature>
<dbReference type="GO" id="GO:0016020">
    <property type="term" value="C:membrane"/>
    <property type="evidence" value="ECO:0007669"/>
    <property type="project" value="InterPro"/>
</dbReference>
<evidence type="ECO:0000313" key="5">
    <source>
        <dbReference type="Ensembl" id="ENSPFOP00000011799.2"/>
    </source>
</evidence>
<feature type="chain" id="PRO_5001833819" description="Immunoglobulin V-set domain-containing protein" evidence="3">
    <location>
        <begin position="24"/>
        <end position="244"/>
    </location>
</feature>
<feature type="region of interest" description="Disordered" evidence="1">
    <location>
        <begin position="223"/>
        <end position="244"/>
    </location>
</feature>
<dbReference type="Pfam" id="PF07686">
    <property type="entry name" value="V-set"/>
    <property type="match status" value="1"/>
</dbReference>
<evidence type="ECO:0000256" key="3">
    <source>
        <dbReference type="SAM" id="SignalP"/>
    </source>
</evidence>
<dbReference type="PANTHER" id="PTHR15343">
    <property type="entry name" value="CD7"/>
    <property type="match status" value="1"/>
</dbReference>
<reference evidence="6" key="1">
    <citation type="submission" date="2013-10" db="EMBL/GenBank/DDBJ databases">
        <authorList>
            <person name="Schartl M."/>
            <person name="Warren W."/>
        </authorList>
    </citation>
    <scope>NUCLEOTIDE SEQUENCE [LARGE SCALE GENOMIC DNA]</scope>
    <source>
        <strain evidence="6">female</strain>
    </source>
</reference>
<dbReference type="Gene3D" id="2.60.40.10">
    <property type="entry name" value="Immunoglobulins"/>
    <property type="match status" value="1"/>
</dbReference>
<keyword evidence="6" id="KW-1185">Reference proteome</keyword>
<dbReference type="SMART" id="SM00406">
    <property type="entry name" value="IGv"/>
    <property type="match status" value="1"/>
</dbReference>
<dbReference type="SUPFAM" id="SSF48726">
    <property type="entry name" value="Immunoglobulin"/>
    <property type="match status" value="1"/>
</dbReference>
<proteinExistence type="predicted"/>
<accession>A0A087Y196</accession>
<dbReference type="GO" id="GO:0002250">
    <property type="term" value="P:adaptive immune response"/>
    <property type="evidence" value="ECO:0007669"/>
    <property type="project" value="InterPro"/>
</dbReference>
<protein>
    <recommendedName>
        <fullName evidence="4">Immunoglobulin V-set domain-containing protein</fullName>
    </recommendedName>
</protein>
<evidence type="ECO:0000313" key="6">
    <source>
        <dbReference type="Proteomes" id="UP000028760"/>
    </source>
</evidence>
<dbReference type="InterPro" id="IPR013783">
    <property type="entry name" value="Ig-like_fold"/>
</dbReference>
<evidence type="ECO:0000256" key="1">
    <source>
        <dbReference type="SAM" id="MobiDB-lite"/>
    </source>
</evidence>
<organism evidence="5 6">
    <name type="scientific">Poecilia formosa</name>
    <name type="common">Amazon molly</name>
    <name type="synonym">Limia formosa</name>
    <dbReference type="NCBI Taxonomy" id="48698"/>
    <lineage>
        <taxon>Eukaryota</taxon>
        <taxon>Metazoa</taxon>
        <taxon>Chordata</taxon>
        <taxon>Craniata</taxon>
        <taxon>Vertebrata</taxon>
        <taxon>Euteleostomi</taxon>
        <taxon>Actinopterygii</taxon>
        <taxon>Neopterygii</taxon>
        <taxon>Teleostei</taxon>
        <taxon>Neoteleostei</taxon>
        <taxon>Acanthomorphata</taxon>
        <taxon>Ovalentaria</taxon>
        <taxon>Atherinomorphae</taxon>
        <taxon>Cyprinodontiformes</taxon>
        <taxon>Poeciliidae</taxon>
        <taxon>Poeciliinae</taxon>
        <taxon>Poecilia</taxon>
    </lineage>
</organism>
<keyword evidence="2" id="KW-0472">Membrane</keyword>
<reference evidence="5" key="3">
    <citation type="submission" date="2025-09" db="UniProtKB">
        <authorList>
            <consortium name="Ensembl"/>
        </authorList>
    </citation>
    <scope>IDENTIFICATION</scope>
</reference>
<keyword evidence="2" id="KW-1133">Transmembrane helix</keyword>
<dbReference type="GO" id="GO:0038023">
    <property type="term" value="F:signaling receptor activity"/>
    <property type="evidence" value="ECO:0007669"/>
    <property type="project" value="InterPro"/>
</dbReference>
<dbReference type="GeneTree" id="ENSGT00530000069385"/>
<dbReference type="InterPro" id="IPR039090">
    <property type="entry name" value="CD7"/>
</dbReference>
<dbReference type="AlphaFoldDB" id="A0A087Y196"/>
<dbReference type="InterPro" id="IPR036179">
    <property type="entry name" value="Ig-like_dom_sf"/>
</dbReference>
<feature type="transmembrane region" description="Helical" evidence="2">
    <location>
        <begin position="150"/>
        <end position="174"/>
    </location>
</feature>
<keyword evidence="3" id="KW-0732">Signal</keyword>
<evidence type="ECO:0000259" key="4">
    <source>
        <dbReference type="SMART" id="SM00406"/>
    </source>
</evidence>
<dbReference type="Ensembl" id="ENSPFOT00000011816.2">
    <property type="protein sequence ID" value="ENSPFOP00000011799.2"/>
    <property type="gene ID" value="ENSPFOG00000011825.2"/>
</dbReference>